<dbReference type="AlphaFoldDB" id="A0AAN8K741"/>
<keyword evidence="3 10" id="KW-0328">Glycosyltransferase</keyword>
<organism evidence="11 12">
    <name type="scientific">Patella caerulea</name>
    <name type="common">Rayed Mediterranean limpet</name>
    <dbReference type="NCBI Taxonomy" id="87958"/>
    <lineage>
        <taxon>Eukaryota</taxon>
        <taxon>Metazoa</taxon>
        <taxon>Spiralia</taxon>
        <taxon>Lophotrochozoa</taxon>
        <taxon>Mollusca</taxon>
        <taxon>Gastropoda</taxon>
        <taxon>Patellogastropoda</taxon>
        <taxon>Patelloidea</taxon>
        <taxon>Patellidae</taxon>
        <taxon>Patella</taxon>
    </lineage>
</organism>
<dbReference type="EC" id="2.4.1.-" evidence="10"/>
<keyword evidence="6" id="KW-0735">Signal-anchor</keyword>
<evidence type="ECO:0000313" key="12">
    <source>
        <dbReference type="Proteomes" id="UP001347796"/>
    </source>
</evidence>
<evidence type="ECO:0000313" key="11">
    <source>
        <dbReference type="EMBL" id="KAK6190181.1"/>
    </source>
</evidence>
<dbReference type="Pfam" id="PF01762">
    <property type="entry name" value="Galactosyl_T"/>
    <property type="match status" value="1"/>
</dbReference>
<proteinExistence type="inferred from homology"/>
<comment type="caution">
    <text evidence="11">The sequence shown here is derived from an EMBL/GenBank/DDBJ whole genome shotgun (WGS) entry which is preliminary data.</text>
</comment>
<reference evidence="11 12" key="1">
    <citation type="submission" date="2024-01" db="EMBL/GenBank/DDBJ databases">
        <title>The genome of the rayed Mediterranean limpet Patella caerulea (Linnaeus, 1758).</title>
        <authorList>
            <person name="Anh-Thu Weber A."/>
            <person name="Halstead-Nussloch G."/>
        </authorList>
    </citation>
    <scope>NUCLEOTIDE SEQUENCE [LARGE SCALE GENOMIC DNA]</scope>
    <source>
        <strain evidence="11">AATW-2023a</strain>
        <tissue evidence="11">Whole specimen</tissue>
    </source>
</reference>
<evidence type="ECO:0000256" key="2">
    <source>
        <dbReference type="ARBA" id="ARBA00008661"/>
    </source>
</evidence>
<accession>A0AAN8K741</accession>
<dbReference type="Proteomes" id="UP001347796">
    <property type="component" value="Unassembled WGS sequence"/>
</dbReference>
<dbReference type="InterPro" id="IPR002659">
    <property type="entry name" value="Glyco_trans_31"/>
</dbReference>
<evidence type="ECO:0000256" key="5">
    <source>
        <dbReference type="ARBA" id="ARBA00022692"/>
    </source>
</evidence>
<dbReference type="GO" id="GO:0016758">
    <property type="term" value="F:hexosyltransferase activity"/>
    <property type="evidence" value="ECO:0007669"/>
    <property type="project" value="InterPro"/>
</dbReference>
<sequence>MTWMWILMSYLIGNNESEEVIQTRELYNTLSKSLEFHGYYGNPILMKNMSYFQGRTTKITPLDFKFLIKSNVCEKDKNPLLLIFILSLPEHFLQREAIRQTYGRVVRKEPWPGQTIFGSVQIVFLFGKSNTTAKQMLLQKEADAKGDIVQADFVESYYNLTYKVLMGFKWAKYDCPNAVNIMKIDEDTFLDIPRITNIMVSADLDNTIYGHFHYSDPVERKPIKSKVSMKAYPLKYYPPHVKGNLYFMRKELAMKILHLSEYFPYVNIEDAHITGTLPKLLESRHINIPKSQYNPNGGPEICDFALKKKIAAQQVNHTFAFQIWKRIENVELCEKEKTKEDLSS</sequence>
<evidence type="ECO:0000256" key="4">
    <source>
        <dbReference type="ARBA" id="ARBA00022679"/>
    </source>
</evidence>
<comment type="subcellular location">
    <subcellularLocation>
        <location evidence="1 10">Golgi apparatus membrane</location>
        <topology evidence="1 10">Single-pass type II membrane protein</topology>
    </subcellularLocation>
</comment>
<dbReference type="PANTHER" id="PTHR11214:SF3">
    <property type="entry name" value="BETA-1,3-GALACTOSYLTRANSFERASE 6"/>
    <property type="match status" value="1"/>
</dbReference>
<keyword evidence="7" id="KW-1133">Transmembrane helix</keyword>
<name>A0AAN8K741_PATCE</name>
<dbReference type="GO" id="GO:0006493">
    <property type="term" value="P:protein O-linked glycosylation"/>
    <property type="evidence" value="ECO:0007669"/>
    <property type="project" value="TreeGrafter"/>
</dbReference>
<keyword evidence="5" id="KW-0812">Transmembrane</keyword>
<gene>
    <name evidence="11" type="ORF">SNE40_002104</name>
</gene>
<evidence type="ECO:0000256" key="10">
    <source>
        <dbReference type="RuleBase" id="RU363063"/>
    </source>
</evidence>
<keyword evidence="12" id="KW-1185">Reference proteome</keyword>
<dbReference type="GO" id="GO:0000139">
    <property type="term" value="C:Golgi membrane"/>
    <property type="evidence" value="ECO:0007669"/>
    <property type="project" value="UniProtKB-SubCell"/>
</dbReference>
<evidence type="ECO:0000256" key="9">
    <source>
        <dbReference type="ARBA" id="ARBA00023136"/>
    </source>
</evidence>
<evidence type="ECO:0000256" key="3">
    <source>
        <dbReference type="ARBA" id="ARBA00022676"/>
    </source>
</evidence>
<comment type="similarity">
    <text evidence="2 10">Belongs to the glycosyltransferase 31 family.</text>
</comment>
<dbReference type="Gene3D" id="3.90.550.50">
    <property type="match status" value="1"/>
</dbReference>
<evidence type="ECO:0000256" key="6">
    <source>
        <dbReference type="ARBA" id="ARBA00022968"/>
    </source>
</evidence>
<protein>
    <recommendedName>
        <fullName evidence="10">Hexosyltransferase</fullName>
        <ecNumber evidence="10">2.4.1.-</ecNumber>
    </recommendedName>
</protein>
<evidence type="ECO:0000256" key="7">
    <source>
        <dbReference type="ARBA" id="ARBA00022989"/>
    </source>
</evidence>
<keyword evidence="9" id="KW-0472">Membrane</keyword>
<dbReference type="PANTHER" id="PTHR11214">
    <property type="entry name" value="BETA-1,3-N-ACETYLGLUCOSAMINYLTRANSFERASE"/>
    <property type="match status" value="1"/>
</dbReference>
<dbReference type="EMBL" id="JAZGQO010000002">
    <property type="protein sequence ID" value="KAK6190181.1"/>
    <property type="molecule type" value="Genomic_DNA"/>
</dbReference>
<evidence type="ECO:0000256" key="1">
    <source>
        <dbReference type="ARBA" id="ARBA00004323"/>
    </source>
</evidence>
<keyword evidence="8 10" id="KW-0333">Golgi apparatus</keyword>
<keyword evidence="4" id="KW-0808">Transferase</keyword>
<evidence type="ECO:0000256" key="8">
    <source>
        <dbReference type="ARBA" id="ARBA00023034"/>
    </source>
</evidence>